<feature type="domain" description="Retroviral polymerase SH3-like" evidence="4">
    <location>
        <begin position="246"/>
        <end position="300"/>
    </location>
</feature>
<dbReference type="Pfam" id="PF25597">
    <property type="entry name" value="SH3_retrovirus"/>
    <property type="match status" value="1"/>
</dbReference>
<dbReference type="CDD" id="cd09272">
    <property type="entry name" value="RNase_HI_RT_Ty1"/>
    <property type="match status" value="1"/>
</dbReference>
<gene>
    <name evidence="5" type="ORF">Tco_1003338</name>
</gene>
<name>A0ABQ5FA61_9ASTR</name>
<dbReference type="InterPro" id="IPR036397">
    <property type="entry name" value="RNaseH_sf"/>
</dbReference>
<evidence type="ECO:0000256" key="1">
    <source>
        <dbReference type="ARBA" id="ARBA00022723"/>
    </source>
</evidence>
<evidence type="ECO:0000256" key="2">
    <source>
        <dbReference type="ARBA" id="ARBA00022801"/>
    </source>
</evidence>
<evidence type="ECO:0000259" key="4">
    <source>
        <dbReference type="Pfam" id="PF25597"/>
    </source>
</evidence>
<dbReference type="Proteomes" id="UP001151760">
    <property type="component" value="Unassembled WGS sequence"/>
</dbReference>
<proteinExistence type="predicted"/>
<protein>
    <submittedName>
        <fullName evidence="5">Retrovirus-related pol polyprotein from transposon TNT 1-94</fullName>
    </submittedName>
</protein>
<dbReference type="Pfam" id="PF07727">
    <property type="entry name" value="RVT_2"/>
    <property type="match status" value="1"/>
</dbReference>
<feature type="domain" description="Reverse transcriptase Ty1/copia-type" evidence="3">
    <location>
        <begin position="446"/>
        <end position="507"/>
    </location>
</feature>
<keyword evidence="1" id="KW-0479">Metal-binding</keyword>
<dbReference type="PANTHER" id="PTHR42648:SF18">
    <property type="entry name" value="RETROTRANSPOSON, UNCLASSIFIED-LIKE PROTEIN"/>
    <property type="match status" value="1"/>
</dbReference>
<organism evidence="5 6">
    <name type="scientific">Tanacetum coccineum</name>
    <dbReference type="NCBI Taxonomy" id="301880"/>
    <lineage>
        <taxon>Eukaryota</taxon>
        <taxon>Viridiplantae</taxon>
        <taxon>Streptophyta</taxon>
        <taxon>Embryophyta</taxon>
        <taxon>Tracheophyta</taxon>
        <taxon>Spermatophyta</taxon>
        <taxon>Magnoliopsida</taxon>
        <taxon>eudicotyledons</taxon>
        <taxon>Gunneridae</taxon>
        <taxon>Pentapetalae</taxon>
        <taxon>asterids</taxon>
        <taxon>campanulids</taxon>
        <taxon>Asterales</taxon>
        <taxon>Asteraceae</taxon>
        <taxon>Asteroideae</taxon>
        <taxon>Anthemideae</taxon>
        <taxon>Anthemidinae</taxon>
        <taxon>Tanacetum</taxon>
    </lineage>
</organism>
<dbReference type="SUPFAM" id="SSF53098">
    <property type="entry name" value="Ribonuclease H-like"/>
    <property type="match status" value="1"/>
</dbReference>
<dbReference type="InterPro" id="IPR039537">
    <property type="entry name" value="Retrotran_Ty1/copia-like"/>
</dbReference>
<dbReference type="InterPro" id="IPR013103">
    <property type="entry name" value="RVT_2"/>
</dbReference>
<reference evidence="5" key="1">
    <citation type="journal article" date="2022" name="Int. J. Mol. Sci.">
        <title>Draft Genome of Tanacetum Coccineum: Genomic Comparison of Closely Related Tanacetum-Family Plants.</title>
        <authorList>
            <person name="Yamashiro T."/>
            <person name="Shiraishi A."/>
            <person name="Nakayama K."/>
            <person name="Satake H."/>
        </authorList>
    </citation>
    <scope>NUCLEOTIDE SEQUENCE</scope>
</reference>
<dbReference type="InterPro" id="IPR057670">
    <property type="entry name" value="SH3_retrovirus"/>
</dbReference>
<keyword evidence="2" id="KW-0378">Hydrolase</keyword>
<dbReference type="Gene3D" id="3.30.420.10">
    <property type="entry name" value="Ribonuclease H-like superfamily/Ribonuclease H"/>
    <property type="match status" value="1"/>
</dbReference>
<comment type="caution">
    <text evidence="5">The sequence shown here is derived from an EMBL/GenBank/DDBJ whole genome shotgun (WGS) entry which is preliminary data.</text>
</comment>
<dbReference type="PANTHER" id="PTHR42648">
    <property type="entry name" value="TRANSPOSASE, PUTATIVE-RELATED"/>
    <property type="match status" value="1"/>
</dbReference>
<accession>A0ABQ5FA61</accession>
<reference evidence="5" key="2">
    <citation type="submission" date="2022-01" db="EMBL/GenBank/DDBJ databases">
        <authorList>
            <person name="Yamashiro T."/>
            <person name="Shiraishi A."/>
            <person name="Satake H."/>
            <person name="Nakayama K."/>
        </authorList>
    </citation>
    <scope>NUCLEOTIDE SEQUENCE</scope>
</reference>
<evidence type="ECO:0000313" key="5">
    <source>
        <dbReference type="EMBL" id="GJT59805.1"/>
    </source>
</evidence>
<sequence>MTGNLKLLRNFIKKFMGTVCFGNDNFAAITGYGDYVQGNLTICHVYYVEGLGHNLFLVGQFCNRDLEVSFRLNTCFVQNLEGEDLLTSSCESNLYTISISEMAVSSPVCLMSKATSTKSWKEQKGHTFPSMLVPSTNSKLELLHMDLYGAMRFENVNGKRYILEIVDDYSRYTWNGVVERKNRTLVEGARTMLIFSKLPEFLWAEAISIACFNQNRSLVYTRYNKTPYELIKGRKPNVQYFHVFGSLCYLPNDRDDLGKMKPKADIGIVGYSESSRGFHVYNRQTRKIMETIHVKYDELTAMTSECNNSGPGVNCLNFQDSSEEMNDILLQEELDNLFGPLYEEYYVPRTLEVLDNSTVNTLENEDTPSSSSIIFKDNDASQIVTSLKEPSVQESLTLVLDTQSDKQIQEDVAKLDGNTIMHSFKTPEFKETESSSNYQDPSNMHDQQERIDFEESFTPVARLKAVRMFVAYAAHKNFTIYQMDVKTAFLNGLLKEKVFVSQPDGFVDPDFLTTSIVLKRKLCIISNKLLEHDADHARSMSTTEAKYVSLSACCIQVIWMRTQPLDYGYHTKIQMYCDSKSAIAISCNPVQHSRTKHISIQYHFIKEHVEQGTIELYFVGMEYQLADLFTKTLPKERFEYLVHRIGTNTVGTSCKVICLK</sequence>
<dbReference type="InterPro" id="IPR012337">
    <property type="entry name" value="RNaseH-like_sf"/>
</dbReference>
<keyword evidence="6" id="KW-1185">Reference proteome</keyword>
<dbReference type="EMBL" id="BQNB010017141">
    <property type="protein sequence ID" value="GJT59805.1"/>
    <property type="molecule type" value="Genomic_DNA"/>
</dbReference>
<evidence type="ECO:0000313" key="6">
    <source>
        <dbReference type="Proteomes" id="UP001151760"/>
    </source>
</evidence>
<evidence type="ECO:0000259" key="3">
    <source>
        <dbReference type="Pfam" id="PF07727"/>
    </source>
</evidence>